<dbReference type="eggNOG" id="ENOG502ZYKD">
    <property type="taxonomic scope" value="Bacteria"/>
</dbReference>
<feature type="chain" id="PRO_5003631223" description="Outer membrane protein beta-barrel domain-containing protein" evidence="1">
    <location>
        <begin position="21"/>
        <end position="257"/>
    </location>
</feature>
<evidence type="ECO:0008006" key="4">
    <source>
        <dbReference type="Google" id="ProtNLM"/>
    </source>
</evidence>
<dbReference type="KEGG" id="fae:FAES_2969"/>
<organism evidence="2 3">
    <name type="scientific">Fibrella aestuarina BUZ 2</name>
    <dbReference type="NCBI Taxonomy" id="1166018"/>
    <lineage>
        <taxon>Bacteria</taxon>
        <taxon>Pseudomonadati</taxon>
        <taxon>Bacteroidota</taxon>
        <taxon>Cytophagia</taxon>
        <taxon>Cytophagales</taxon>
        <taxon>Spirosomataceae</taxon>
        <taxon>Fibrella</taxon>
    </lineage>
</organism>
<name>I0KA25_9BACT</name>
<reference evidence="2 3" key="1">
    <citation type="journal article" date="2012" name="J. Bacteriol.">
        <title>Genome Sequence of Fibrella aestuarina BUZ 2T, a Filamentous Marine Bacterium.</title>
        <authorList>
            <person name="Filippini M."/>
            <person name="Qi W."/>
            <person name="Blom J."/>
            <person name="Goesmann A."/>
            <person name="Smits T.H."/>
            <person name="Bagheri H.C."/>
        </authorList>
    </citation>
    <scope>NUCLEOTIDE SEQUENCE [LARGE SCALE GENOMIC DNA]</scope>
    <source>
        <strain evidence="3">BUZ 2T</strain>
    </source>
</reference>
<dbReference type="OrthoDB" id="941443at2"/>
<accession>I0KA25</accession>
<evidence type="ECO:0000313" key="2">
    <source>
        <dbReference type="EMBL" id="CCH00978.1"/>
    </source>
</evidence>
<dbReference type="RefSeq" id="WP_015332077.1">
    <property type="nucleotide sequence ID" value="NC_020054.1"/>
</dbReference>
<proteinExistence type="predicted"/>
<feature type="signal peptide" evidence="1">
    <location>
        <begin position="1"/>
        <end position="20"/>
    </location>
</feature>
<evidence type="ECO:0000256" key="1">
    <source>
        <dbReference type="SAM" id="SignalP"/>
    </source>
</evidence>
<dbReference type="EMBL" id="HE796683">
    <property type="protein sequence ID" value="CCH00978.1"/>
    <property type="molecule type" value="Genomic_DNA"/>
</dbReference>
<dbReference type="AlphaFoldDB" id="I0KA25"/>
<sequence>MKWRFILLLSGLLTTSASWAQKAFIYNSLQKNGFFSISIGTSLPTGNFGKVVNCTEGSGSGMAVAGRALSISGGYRLGGPLGIMARYETVQHTIQPAALAQQYPQLAGEPVKVTASAGPRGQWQSRSVMLGPYVTVPLGRVAIDFRALAGQAWATCPETCVQGTVNMIETSFRSGNQESTAIGSSLGMTLRYRITPVVGLHMSTDYSTATFRFNNIPLEEKSGGLTNVTTYSTSRTLSMVNFSAGLTIQFRSKNRVF</sequence>
<keyword evidence="1" id="KW-0732">Signal</keyword>
<dbReference type="STRING" id="1166018.FAES_2969"/>
<protein>
    <recommendedName>
        <fullName evidence="4">Outer membrane protein beta-barrel domain-containing protein</fullName>
    </recommendedName>
</protein>
<dbReference type="Proteomes" id="UP000011058">
    <property type="component" value="Chromosome"/>
</dbReference>
<gene>
    <name evidence="2" type="ORF">FAES_2969</name>
</gene>
<evidence type="ECO:0000313" key="3">
    <source>
        <dbReference type="Proteomes" id="UP000011058"/>
    </source>
</evidence>
<dbReference type="HOGENOM" id="CLU_1110853_0_0_10"/>
<keyword evidence="3" id="KW-1185">Reference proteome</keyword>